<sequence length="178" mass="21154">MESPFSINLIFLFQNNETSIVDITIASYELQLQLLEVYQKDEERLFENKLEIHLFNLLKCDDLELIEIEVWKYLIQWRIENTDSIEDYDLANLNSRPSFKILSLRGYPFESKIICWIDKRRMPYHFTNLPFKFMLIYRANRDGFEIENSYINCDNKGSTVIIKVCDSGEIIGGYNPLE</sequence>
<protein>
    <submittedName>
        <fullName evidence="1">Serine-enriched protein</fullName>
    </submittedName>
</protein>
<accession>A0A8H4EV09</accession>
<evidence type="ECO:0000313" key="1">
    <source>
        <dbReference type="EMBL" id="KAF0558610.1"/>
    </source>
</evidence>
<dbReference type="Proteomes" id="UP000439903">
    <property type="component" value="Unassembled WGS sequence"/>
</dbReference>
<reference evidence="1 2" key="1">
    <citation type="journal article" date="2019" name="Environ. Microbiol.">
        <title>At the nexus of three kingdoms: the genome of the mycorrhizal fungus Gigaspora margarita provides insights into plant, endobacterial and fungal interactions.</title>
        <authorList>
            <person name="Venice F."/>
            <person name="Ghignone S."/>
            <person name="Salvioli di Fossalunga A."/>
            <person name="Amselem J."/>
            <person name="Novero M."/>
            <person name="Xianan X."/>
            <person name="Sedzielewska Toro K."/>
            <person name="Morin E."/>
            <person name="Lipzen A."/>
            <person name="Grigoriev I.V."/>
            <person name="Henrissat B."/>
            <person name="Martin F.M."/>
            <person name="Bonfante P."/>
        </authorList>
    </citation>
    <scope>NUCLEOTIDE SEQUENCE [LARGE SCALE GENOMIC DNA]</scope>
    <source>
        <strain evidence="1 2">BEG34</strain>
    </source>
</reference>
<dbReference type="EMBL" id="WTPW01000020">
    <property type="protein sequence ID" value="KAF0558610.1"/>
    <property type="molecule type" value="Genomic_DNA"/>
</dbReference>
<comment type="caution">
    <text evidence="1">The sequence shown here is derived from an EMBL/GenBank/DDBJ whole genome shotgun (WGS) entry which is preliminary data.</text>
</comment>
<proteinExistence type="predicted"/>
<keyword evidence="2" id="KW-1185">Reference proteome</keyword>
<dbReference type="OrthoDB" id="298084at2759"/>
<organism evidence="1 2">
    <name type="scientific">Gigaspora margarita</name>
    <dbReference type="NCBI Taxonomy" id="4874"/>
    <lineage>
        <taxon>Eukaryota</taxon>
        <taxon>Fungi</taxon>
        <taxon>Fungi incertae sedis</taxon>
        <taxon>Mucoromycota</taxon>
        <taxon>Glomeromycotina</taxon>
        <taxon>Glomeromycetes</taxon>
        <taxon>Diversisporales</taxon>
        <taxon>Gigasporaceae</taxon>
        <taxon>Gigaspora</taxon>
    </lineage>
</organism>
<name>A0A8H4EV09_GIGMA</name>
<dbReference type="AlphaFoldDB" id="A0A8H4EV09"/>
<gene>
    <name evidence="1" type="ORF">F8M41_008531</name>
</gene>
<evidence type="ECO:0000313" key="2">
    <source>
        <dbReference type="Proteomes" id="UP000439903"/>
    </source>
</evidence>